<proteinExistence type="predicted"/>
<evidence type="ECO:0000313" key="1">
    <source>
        <dbReference type="EMBL" id="CAB4158012.1"/>
    </source>
</evidence>
<gene>
    <name evidence="1" type="ORF">UFOVP694_80</name>
</gene>
<accession>A0A6J5NH06</accession>
<sequence>MLIEHSLKFVTDFKDDHPVTAQMLNLPESMRIELLESMLKDLLTPRLKPILDEINAGGSYAILKVAE</sequence>
<organism evidence="1">
    <name type="scientific">uncultured Caudovirales phage</name>
    <dbReference type="NCBI Taxonomy" id="2100421"/>
    <lineage>
        <taxon>Viruses</taxon>
        <taxon>Duplodnaviria</taxon>
        <taxon>Heunggongvirae</taxon>
        <taxon>Uroviricota</taxon>
        <taxon>Caudoviricetes</taxon>
        <taxon>Peduoviridae</taxon>
        <taxon>Maltschvirus</taxon>
        <taxon>Maltschvirus maltsch</taxon>
    </lineage>
</organism>
<name>A0A6J5NH06_9CAUD</name>
<dbReference type="EMBL" id="LR796651">
    <property type="protein sequence ID" value="CAB4158012.1"/>
    <property type="molecule type" value="Genomic_DNA"/>
</dbReference>
<reference evidence="1" key="1">
    <citation type="submission" date="2020-04" db="EMBL/GenBank/DDBJ databases">
        <authorList>
            <person name="Chiriac C."/>
            <person name="Salcher M."/>
            <person name="Ghai R."/>
            <person name="Kavagutti S V."/>
        </authorList>
    </citation>
    <scope>NUCLEOTIDE SEQUENCE</scope>
</reference>
<protein>
    <submittedName>
        <fullName evidence="1">Uncharacterized protein</fullName>
    </submittedName>
</protein>